<dbReference type="KEGG" id="nano:G5V58_17845"/>
<feature type="chain" id="PRO_5039237028" evidence="2">
    <location>
        <begin position="20"/>
        <end position="252"/>
    </location>
</feature>
<dbReference type="AlphaFoldDB" id="A0A6G6WGB8"/>
<protein>
    <submittedName>
        <fullName evidence="3">LamG domain-containing protein</fullName>
    </submittedName>
</protein>
<gene>
    <name evidence="3" type="ORF">G5V58_17845</name>
</gene>
<evidence type="ECO:0000313" key="4">
    <source>
        <dbReference type="Proteomes" id="UP000502996"/>
    </source>
</evidence>
<dbReference type="EMBL" id="CP049257">
    <property type="protein sequence ID" value="QIG44391.1"/>
    <property type="molecule type" value="Genomic_DNA"/>
</dbReference>
<dbReference type="SUPFAM" id="SSF49899">
    <property type="entry name" value="Concanavalin A-like lectins/glucanases"/>
    <property type="match status" value="1"/>
</dbReference>
<feature type="signal peptide" evidence="2">
    <location>
        <begin position="1"/>
        <end position="19"/>
    </location>
</feature>
<evidence type="ECO:0000313" key="3">
    <source>
        <dbReference type="EMBL" id="QIG44391.1"/>
    </source>
</evidence>
<accession>A0A6G6WGB8</accession>
<dbReference type="Gene3D" id="2.60.120.200">
    <property type="match status" value="1"/>
</dbReference>
<dbReference type="InterPro" id="IPR013320">
    <property type="entry name" value="ConA-like_dom_sf"/>
</dbReference>
<evidence type="ECO:0000256" key="1">
    <source>
        <dbReference type="SAM" id="MobiDB-lite"/>
    </source>
</evidence>
<keyword evidence="4" id="KW-1185">Reference proteome</keyword>
<organism evidence="3 4">
    <name type="scientific">Nocardioides anomalus</name>
    <dbReference type="NCBI Taxonomy" id="2712223"/>
    <lineage>
        <taxon>Bacteria</taxon>
        <taxon>Bacillati</taxon>
        <taxon>Actinomycetota</taxon>
        <taxon>Actinomycetes</taxon>
        <taxon>Propionibacteriales</taxon>
        <taxon>Nocardioidaceae</taxon>
        <taxon>Nocardioides</taxon>
    </lineage>
</organism>
<dbReference type="Pfam" id="PF13385">
    <property type="entry name" value="Laminin_G_3"/>
    <property type="match status" value="1"/>
</dbReference>
<evidence type="ECO:0000256" key="2">
    <source>
        <dbReference type="SAM" id="SignalP"/>
    </source>
</evidence>
<sequence>MTAALLAALLLLAAGCGSDDPPREPQPPAEAGPDLDDADLWLSFEPDTAGDVSATYTDAAGGDAVARVVTANGAALEVVEGPDGGAALAFPPLCPDASGCARAMVEVPDSDAIDPADGDFEFGAAVWLAPDQTNGGENIVQKGRFGTEGGQFKLQVDNVEGHPSCAIRGDGMTTPVLAESDVSIADSRWHRVACRRDAGGVTIVVDGEESNQAGATGSVENEWPVRIGAPGVQDGDDQFHGRVDDVYLVIGS</sequence>
<feature type="region of interest" description="Disordered" evidence="1">
    <location>
        <begin position="16"/>
        <end position="37"/>
    </location>
</feature>
<name>A0A6G6WGB8_9ACTN</name>
<dbReference type="RefSeq" id="WP_165235721.1">
    <property type="nucleotide sequence ID" value="NZ_CP049257.1"/>
</dbReference>
<keyword evidence="2" id="KW-0732">Signal</keyword>
<reference evidence="3 4" key="1">
    <citation type="submission" date="2020-02" db="EMBL/GenBank/DDBJ databases">
        <title>Full genome sequence of Nocardioides sp. R-3366.</title>
        <authorList>
            <person name="Im W.-T."/>
        </authorList>
    </citation>
    <scope>NUCLEOTIDE SEQUENCE [LARGE SCALE GENOMIC DNA]</scope>
    <source>
        <strain evidence="3 4">R-3366</strain>
    </source>
</reference>
<proteinExistence type="predicted"/>
<dbReference type="Proteomes" id="UP000502996">
    <property type="component" value="Chromosome"/>
</dbReference>